<gene>
    <name evidence="1" type="ORF">BRPE64_ACDS16380</name>
</gene>
<evidence type="ECO:0000313" key="2">
    <source>
        <dbReference type="Proteomes" id="UP000013966"/>
    </source>
</evidence>
<dbReference type="PATRIC" id="fig|758793.3.peg.1642"/>
<protein>
    <submittedName>
        <fullName evidence="1">Uncharacterized protein</fullName>
    </submittedName>
</protein>
<dbReference type="HOGENOM" id="CLU_2951370_0_0_4"/>
<evidence type="ECO:0000313" key="1">
    <source>
        <dbReference type="EMBL" id="BAN23392.1"/>
    </source>
</evidence>
<reference evidence="1 2" key="1">
    <citation type="journal article" date="2013" name="Genome Announc.">
        <title>Complete Genome Sequence of Burkholderia sp. Strain RPE64, Bacterial Symbiont of the Bean Bug Riptortus pedestris.</title>
        <authorList>
            <person name="Shibata T.F."/>
            <person name="Maeda T."/>
            <person name="Nikoh N."/>
            <person name="Yamaguchi K."/>
            <person name="Oshima K."/>
            <person name="Hattori M."/>
            <person name="Nishiyama T."/>
            <person name="Hasebe M."/>
            <person name="Fukatsu T."/>
            <person name="Kikuchi Y."/>
            <person name="Shigenobu S."/>
        </authorList>
    </citation>
    <scope>NUCLEOTIDE SEQUENCE [LARGE SCALE GENOMIC DNA]</scope>
</reference>
<reference evidence="1 2" key="2">
    <citation type="journal article" date="2018" name="Int. J. Syst. Evol. Microbiol.">
        <title>Burkholderia insecticola sp. nov., a gut symbiotic bacterium of the bean bug Riptortus pedestris.</title>
        <authorList>
            <person name="Takeshita K."/>
            <person name="Tamaki H."/>
            <person name="Ohbayashi T."/>
            <person name="Meng X.-Y."/>
            <person name="Sone T."/>
            <person name="Mitani Y."/>
            <person name="Peeters C."/>
            <person name="Kikuchi Y."/>
            <person name="Vandamme P."/>
        </authorList>
    </citation>
    <scope>NUCLEOTIDE SEQUENCE [LARGE SCALE GENOMIC DNA]</scope>
    <source>
        <strain evidence="1">RPE64</strain>
    </source>
</reference>
<accession>R4WYQ6</accession>
<organism evidence="1 2">
    <name type="scientific">Caballeronia insecticola</name>
    <dbReference type="NCBI Taxonomy" id="758793"/>
    <lineage>
        <taxon>Bacteria</taxon>
        <taxon>Pseudomonadati</taxon>
        <taxon>Pseudomonadota</taxon>
        <taxon>Betaproteobacteria</taxon>
        <taxon>Burkholderiales</taxon>
        <taxon>Burkholderiaceae</taxon>
        <taxon>Caballeronia</taxon>
    </lineage>
</organism>
<sequence>MFRAIHSFRTTLSSMKHFGTLAAWLLSRVAKHPSDDSTANVLRRWADRQAHDRLSASVT</sequence>
<name>R4WYQ6_9BURK</name>
<dbReference type="Proteomes" id="UP000013966">
    <property type="component" value="Chromosome 1"/>
</dbReference>
<dbReference type="AlphaFoldDB" id="R4WYQ6"/>
<dbReference type="KEGG" id="buo:BRPE64_ACDS16380"/>
<keyword evidence="2" id="KW-1185">Reference proteome</keyword>
<dbReference type="EMBL" id="AP013058">
    <property type="protein sequence ID" value="BAN23392.1"/>
    <property type="molecule type" value="Genomic_DNA"/>
</dbReference>
<proteinExistence type="predicted"/>